<feature type="transmembrane region" description="Helical" evidence="6">
    <location>
        <begin position="709"/>
        <end position="734"/>
    </location>
</feature>
<organism evidence="8 9">
    <name type="scientific">Metapseudomonas resinovorans NBRC 106553</name>
    <dbReference type="NCBI Taxonomy" id="1245471"/>
    <lineage>
        <taxon>Bacteria</taxon>
        <taxon>Pseudomonadati</taxon>
        <taxon>Pseudomonadota</taxon>
        <taxon>Gammaproteobacteria</taxon>
        <taxon>Pseudomonadales</taxon>
        <taxon>Pseudomonadaceae</taxon>
        <taxon>Metapseudomonas</taxon>
    </lineage>
</organism>
<protein>
    <submittedName>
        <fullName evidence="8">Putative transporter</fullName>
    </submittedName>
</protein>
<evidence type="ECO:0000313" key="8">
    <source>
        <dbReference type="EMBL" id="BAN48052.1"/>
    </source>
</evidence>
<evidence type="ECO:0000259" key="7">
    <source>
        <dbReference type="PROSITE" id="PS50156"/>
    </source>
</evidence>
<dbReference type="OrthoDB" id="9176717at2"/>
<feature type="domain" description="SSD" evidence="7">
    <location>
        <begin position="253"/>
        <end position="382"/>
    </location>
</feature>
<dbReference type="EMBL" id="AP013068">
    <property type="protein sequence ID" value="BAN48052.1"/>
    <property type="molecule type" value="Genomic_DNA"/>
</dbReference>
<dbReference type="Gene3D" id="1.20.1640.10">
    <property type="entry name" value="Multidrug efflux transporter AcrB transmembrane domain"/>
    <property type="match status" value="2"/>
</dbReference>
<evidence type="ECO:0000256" key="3">
    <source>
        <dbReference type="ARBA" id="ARBA00022692"/>
    </source>
</evidence>
<comment type="subcellular location">
    <subcellularLocation>
        <location evidence="1">Cell membrane</location>
        <topology evidence="1">Multi-pass membrane protein</topology>
    </subcellularLocation>
</comment>
<feature type="transmembrane region" description="Helical" evidence="6">
    <location>
        <begin position="746"/>
        <end position="773"/>
    </location>
</feature>
<feature type="transmembrane region" description="Helical" evidence="6">
    <location>
        <begin position="231"/>
        <end position="250"/>
    </location>
</feature>
<feature type="transmembrane region" description="Helical" evidence="6">
    <location>
        <begin position="328"/>
        <end position="353"/>
    </location>
</feature>
<feature type="domain" description="SSD" evidence="7">
    <location>
        <begin position="651"/>
        <end position="768"/>
    </location>
</feature>
<dbReference type="HOGENOM" id="CLU_008861_4_0_6"/>
<accession>S6AEH6</accession>
<feature type="transmembrane region" description="Helical" evidence="6">
    <location>
        <begin position="257"/>
        <end position="279"/>
    </location>
</feature>
<evidence type="ECO:0000256" key="6">
    <source>
        <dbReference type="SAM" id="Phobius"/>
    </source>
</evidence>
<dbReference type="GO" id="GO:0005886">
    <property type="term" value="C:plasma membrane"/>
    <property type="evidence" value="ECO:0007669"/>
    <property type="project" value="UniProtKB-SubCell"/>
</dbReference>
<evidence type="ECO:0000256" key="5">
    <source>
        <dbReference type="ARBA" id="ARBA00023136"/>
    </source>
</evidence>
<dbReference type="PANTHER" id="PTHR33406:SF10">
    <property type="entry name" value="SSD DOMAIN-CONTAINING PROTEIN"/>
    <property type="match status" value="1"/>
</dbReference>
<feature type="transmembrane region" description="Helical" evidence="6">
    <location>
        <begin position="365"/>
        <end position="385"/>
    </location>
</feature>
<feature type="transmembrane region" description="Helical" evidence="6">
    <location>
        <begin position="415"/>
        <end position="432"/>
    </location>
</feature>
<dbReference type="AlphaFoldDB" id="S6AEH6"/>
<evidence type="ECO:0000256" key="4">
    <source>
        <dbReference type="ARBA" id="ARBA00022989"/>
    </source>
</evidence>
<dbReference type="InterPro" id="IPR050545">
    <property type="entry name" value="Mycobact_MmpL"/>
</dbReference>
<dbReference type="Proteomes" id="UP000015503">
    <property type="component" value="Chromosome"/>
</dbReference>
<feature type="transmembrane region" description="Helical" evidence="6">
    <location>
        <begin position="618"/>
        <end position="636"/>
    </location>
</feature>
<dbReference type="PANTHER" id="PTHR33406">
    <property type="entry name" value="MEMBRANE PROTEIN MJ1562-RELATED"/>
    <property type="match status" value="1"/>
</dbReference>
<dbReference type="eggNOG" id="COG1033">
    <property type="taxonomic scope" value="Bacteria"/>
</dbReference>
<keyword evidence="3 6" id="KW-0812">Transmembrane</keyword>
<dbReference type="GO" id="GO:0022857">
    <property type="term" value="F:transmembrane transporter activity"/>
    <property type="evidence" value="ECO:0007669"/>
    <property type="project" value="InterPro"/>
</dbReference>
<feature type="transmembrane region" description="Helical" evidence="6">
    <location>
        <begin position="641"/>
        <end position="659"/>
    </location>
</feature>
<dbReference type="PROSITE" id="PS50156">
    <property type="entry name" value="SSD"/>
    <property type="match status" value="2"/>
</dbReference>
<keyword evidence="5 6" id="KW-0472">Membrane</keyword>
<name>S6AEH6_METRE</name>
<keyword evidence="4 6" id="KW-1133">Transmembrane helix</keyword>
<dbReference type="PATRIC" id="fig|1245471.3.peg.2344"/>
<gene>
    <name evidence="8" type="ORF">PCA10_23200</name>
</gene>
<dbReference type="InterPro" id="IPR001036">
    <property type="entry name" value="Acrflvin-R"/>
</dbReference>
<dbReference type="KEGG" id="pre:PCA10_23200"/>
<sequence length="786" mass="86041">MLSSLVLGLERMLFRHRLATLAALAVVTLVMAMFASRLEMSAGFDKQLPQQHAFIKTFNQYRDVLFGANRIIVVLHARHGDIWSREALTRLYDLTQTLFFMPGIDRRSVTSLWTPNTRAVQITEEGMKAEDVVGGDVTVGNLDAAAIAGIRERTIIGGFVGSLVANDHGGAMVVAELADPDPATGQRLNYLEFSQRLEDELRTRYSDADFDVQIIGFAKQMGDIGAGARSVVAFFALAFILTLLAVYWYTRSWVLTFLPLFCSLVSVVWQFGTITLLGFGLDPLAILVPFLVFAIGVSHGVQQVNFISKEVCAGADAMTAARRSFVGLLIPGSLALITAFVGFATLVLVPIPMIRELAITASVGVFYKIVTNLIMLPVLASYFRFDAAYVSRIERLREKRDGAMQKLGRIAEPRNAAIGGVLCLCLMALAVWQSQGRHVGHVLPGAPELHADSRYNQDVESIVGHFALGLDLFTVAVETPQGGCYQHQVMKYVDRLTWYLGNVPGVLSAQSLPALTKLSASGVNEGNPKWAELPADESSLAEAVRQVPEALRLYNAECTLLPINLYLADHKASTLKRVVAAVEQYRSEHSLDGVKVRLASGNAGVQAATNEVVETSELPMMLYVYLTIVLLVFLVYRDWRAMVACCLPLTLATFLGYWFMKELDIGLTVATLPVMVLAVGIGVDYAFYIYNRLQLHLAEGMHIVGAFQLALREVGVATVFTAITLSVGVATWSFSALKFQADMGLLLTFMFMINMLMAITLLPAIAVLLDLLIPRRGPVRAPLIAH</sequence>
<dbReference type="RefSeq" id="WP_016492248.1">
    <property type="nucleotide sequence ID" value="NC_021499.1"/>
</dbReference>
<evidence type="ECO:0000256" key="1">
    <source>
        <dbReference type="ARBA" id="ARBA00004651"/>
    </source>
</evidence>
<dbReference type="SUPFAM" id="SSF82866">
    <property type="entry name" value="Multidrug efflux transporter AcrB transmembrane domain"/>
    <property type="match status" value="2"/>
</dbReference>
<proteinExistence type="predicted"/>
<dbReference type="STRING" id="1245471.PCA10_23200"/>
<keyword evidence="9" id="KW-1185">Reference proteome</keyword>
<dbReference type="Pfam" id="PF03176">
    <property type="entry name" value="MMPL"/>
    <property type="match status" value="2"/>
</dbReference>
<dbReference type="InterPro" id="IPR004869">
    <property type="entry name" value="MMPL_dom"/>
</dbReference>
<evidence type="ECO:0000313" key="9">
    <source>
        <dbReference type="Proteomes" id="UP000015503"/>
    </source>
</evidence>
<reference evidence="8 9" key="1">
    <citation type="journal article" date="2013" name="Genome Announc.">
        <title>Complete Genome Sequence of the Carbazole Degrader Pseudomonas resinovorans Strain CA10 (NBRC 106553).</title>
        <authorList>
            <person name="Shintani M."/>
            <person name="Hosoyama A."/>
            <person name="Ohji S."/>
            <person name="Tsuchikane K."/>
            <person name="Takarada H."/>
            <person name="Yamazoe A."/>
            <person name="Fujita N."/>
            <person name="Nojiri H."/>
        </authorList>
    </citation>
    <scope>NUCLEOTIDE SEQUENCE [LARGE SCALE GENOMIC DNA]</scope>
    <source>
        <strain evidence="8 9">NBRC 106553</strain>
    </source>
</reference>
<evidence type="ECO:0000256" key="2">
    <source>
        <dbReference type="ARBA" id="ARBA00022475"/>
    </source>
</evidence>
<dbReference type="PRINTS" id="PR00702">
    <property type="entry name" value="ACRIFLAVINRP"/>
</dbReference>
<feature type="transmembrane region" description="Helical" evidence="6">
    <location>
        <begin position="285"/>
        <end position="307"/>
    </location>
</feature>
<feature type="transmembrane region" description="Helical" evidence="6">
    <location>
        <begin position="665"/>
        <end position="688"/>
    </location>
</feature>
<keyword evidence="2" id="KW-1003">Cell membrane</keyword>
<dbReference type="InterPro" id="IPR000731">
    <property type="entry name" value="SSD"/>
</dbReference>